<accession>A0A853I6N1</accession>
<dbReference type="EMBL" id="JACCKB010000102">
    <property type="protein sequence ID" value="NYZ69570.1"/>
    <property type="molecule type" value="Genomic_DNA"/>
</dbReference>
<evidence type="ECO:0000313" key="1">
    <source>
        <dbReference type="EMBL" id="NYZ69570.1"/>
    </source>
</evidence>
<dbReference type="Proteomes" id="UP000569732">
    <property type="component" value="Unassembled WGS sequence"/>
</dbReference>
<evidence type="ECO:0000313" key="2">
    <source>
        <dbReference type="Proteomes" id="UP000569732"/>
    </source>
</evidence>
<protein>
    <submittedName>
        <fullName evidence="1">Uncharacterized protein</fullName>
    </submittedName>
</protein>
<gene>
    <name evidence="1" type="ORF">H0A36_26500</name>
</gene>
<dbReference type="AlphaFoldDB" id="A0A853I6N1"/>
<keyword evidence="2" id="KW-1185">Reference proteome</keyword>
<name>A0A853I6N1_9GAMM</name>
<reference evidence="1 2" key="1">
    <citation type="submission" date="2020-07" db="EMBL/GenBank/DDBJ databases">
        <title>Endozoicomonas sp. nov., isolated from sediment.</title>
        <authorList>
            <person name="Gu T."/>
        </authorList>
    </citation>
    <scope>NUCLEOTIDE SEQUENCE [LARGE SCALE GENOMIC DNA]</scope>
    <source>
        <strain evidence="1 2">SM1973</strain>
    </source>
</reference>
<dbReference type="RefSeq" id="WP_180571553.1">
    <property type="nucleotide sequence ID" value="NZ_JACCKB010000102.1"/>
</dbReference>
<sequence length="158" mass="17505">MQTVFYTTIISFFLTGCAGGYFYPATTNTKVTVYPQAFSFHQNPFNCIFTPGDTPISESSLVSIVGKPDDRKTDNDVEYLYYNEELIWTGVVGQVTILPLPIIFPANKQYCRLKIVGGEVIEGAKVEGNKVKGFLCGLLYDGGYNNGRLACETVTNQR</sequence>
<comment type="caution">
    <text evidence="1">The sequence shown here is derived from an EMBL/GenBank/DDBJ whole genome shotgun (WGS) entry which is preliminary data.</text>
</comment>
<proteinExistence type="predicted"/>
<organism evidence="1 2">
    <name type="scientific">Spartinivicinus marinus</name>
    <dbReference type="NCBI Taxonomy" id="2994442"/>
    <lineage>
        <taxon>Bacteria</taxon>
        <taxon>Pseudomonadati</taxon>
        <taxon>Pseudomonadota</taxon>
        <taxon>Gammaproteobacteria</taxon>
        <taxon>Oceanospirillales</taxon>
        <taxon>Zooshikellaceae</taxon>
        <taxon>Spartinivicinus</taxon>
    </lineage>
</organism>